<evidence type="ECO:0000256" key="1">
    <source>
        <dbReference type="SAM" id="MobiDB-lite"/>
    </source>
</evidence>
<protein>
    <submittedName>
        <fullName evidence="2">Uncharacterized protein</fullName>
    </submittedName>
</protein>
<organism evidence="2 3">
    <name type="scientific">Labeo rohita</name>
    <name type="common">Indian major carp</name>
    <name type="synonym">Cyprinus rohita</name>
    <dbReference type="NCBI Taxonomy" id="84645"/>
    <lineage>
        <taxon>Eukaryota</taxon>
        <taxon>Metazoa</taxon>
        <taxon>Chordata</taxon>
        <taxon>Craniata</taxon>
        <taxon>Vertebrata</taxon>
        <taxon>Euteleostomi</taxon>
        <taxon>Actinopterygii</taxon>
        <taxon>Neopterygii</taxon>
        <taxon>Teleostei</taxon>
        <taxon>Ostariophysi</taxon>
        <taxon>Cypriniformes</taxon>
        <taxon>Cyprinidae</taxon>
        <taxon>Labeoninae</taxon>
        <taxon>Labeonini</taxon>
        <taxon>Labeo</taxon>
    </lineage>
</organism>
<dbReference type="AlphaFoldDB" id="A0A498MYT2"/>
<dbReference type="EMBL" id="QBIY01012047">
    <property type="protein sequence ID" value="RXN27219.1"/>
    <property type="molecule type" value="Genomic_DNA"/>
</dbReference>
<proteinExistence type="predicted"/>
<dbReference type="Proteomes" id="UP000290572">
    <property type="component" value="Unassembled WGS sequence"/>
</dbReference>
<feature type="region of interest" description="Disordered" evidence="1">
    <location>
        <begin position="63"/>
        <end position="90"/>
    </location>
</feature>
<evidence type="ECO:0000313" key="2">
    <source>
        <dbReference type="EMBL" id="RXN27219.1"/>
    </source>
</evidence>
<evidence type="ECO:0000313" key="3">
    <source>
        <dbReference type="Proteomes" id="UP000290572"/>
    </source>
</evidence>
<comment type="caution">
    <text evidence="2">The sequence shown here is derived from an EMBL/GenBank/DDBJ whole genome shotgun (WGS) entry which is preliminary data.</text>
</comment>
<reference evidence="2 3" key="1">
    <citation type="submission" date="2018-03" db="EMBL/GenBank/DDBJ databases">
        <title>Draft genome sequence of Rohu Carp (Labeo rohita).</title>
        <authorList>
            <person name="Das P."/>
            <person name="Kushwaha B."/>
            <person name="Joshi C.G."/>
            <person name="Kumar D."/>
            <person name="Nagpure N.S."/>
            <person name="Sahoo L."/>
            <person name="Das S.P."/>
            <person name="Bit A."/>
            <person name="Patnaik S."/>
            <person name="Meher P.K."/>
            <person name="Jayasankar P."/>
            <person name="Koringa P.G."/>
            <person name="Patel N.V."/>
            <person name="Hinsu A.T."/>
            <person name="Kumar R."/>
            <person name="Pandey M."/>
            <person name="Agarwal S."/>
            <person name="Srivastava S."/>
            <person name="Singh M."/>
            <person name="Iquebal M.A."/>
            <person name="Jaiswal S."/>
            <person name="Angadi U.B."/>
            <person name="Kumar N."/>
            <person name="Raza M."/>
            <person name="Shah T.M."/>
            <person name="Rai A."/>
            <person name="Jena J.K."/>
        </authorList>
    </citation>
    <scope>NUCLEOTIDE SEQUENCE [LARGE SCALE GENOMIC DNA]</scope>
    <source>
        <strain evidence="2">DASCIFA01</strain>
        <tissue evidence="2">Testis</tissue>
    </source>
</reference>
<sequence length="132" mass="14899">MTDTKMFPVEIRIRERFRTTSLTDETSADHFCSHFTLLFSVKIARLKCLNGGDSDWLVNAASTGRSVSQPRERSEFNAFSTTPTTRNESDRERLILTDLKRLRLPATSPPLAGHVTCQNQTGSCHQPVEDRS</sequence>
<name>A0A498MYT2_LABRO</name>
<gene>
    <name evidence="2" type="ORF">ROHU_020210</name>
</gene>
<feature type="compositionally biased region" description="Polar residues" evidence="1">
    <location>
        <begin position="77"/>
        <end position="86"/>
    </location>
</feature>
<accession>A0A498MYT2</accession>
<keyword evidence="3" id="KW-1185">Reference proteome</keyword>